<feature type="compositionally biased region" description="Low complexity" evidence="1">
    <location>
        <begin position="84"/>
        <end position="95"/>
    </location>
</feature>
<evidence type="ECO:0000256" key="1">
    <source>
        <dbReference type="SAM" id="MobiDB-lite"/>
    </source>
</evidence>
<dbReference type="RefSeq" id="WP_316857384.1">
    <property type="nucleotide sequence ID" value="NZ_CAUDKO010000007.1"/>
</dbReference>
<keyword evidence="4" id="KW-1185">Reference proteome</keyword>
<dbReference type="EMBL" id="CAUDLI010000008">
    <property type="protein sequence ID" value="CAJ0893092.1"/>
    <property type="molecule type" value="Genomic_DNA"/>
</dbReference>
<name>A0AAD2F5V7_9RALS</name>
<dbReference type="Proteomes" id="UP001190491">
    <property type="component" value="Unassembled WGS sequence"/>
</dbReference>
<dbReference type="Proteomes" id="UP001189792">
    <property type="component" value="Unassembled WGS sequence"/>
</dbReference>
<reference evidence="2 4" key="1">
    <citation type="submission" date="2023-07" db="EMBL/GenBank/DDBJ databases">
        <authorList>
            <person name="Peeters C."/>
        </authorList>
    </citation>
    <scope>NUCLEOTIDE SEQUENCE</scope>
    <source>
        <strain evidence="3 4">LMG 32965</strain>
        <strain evidence="2">R-77567</strain>
    </source>
</reference>
<proteinExistence type="predicted"/>
<gene>
    <name evidence="3" type="ORF">R77564_03683</name>
    <name evidence="2" type="ORF">R77567_03378</name>
</gene>
<dbReference type="AlphaFoldDB" id="A0AAD2F5V7"/>
<accession>A0AAD2F5V7</accession>
<evidence type="ECO:0000313" key="2">
    <source>
        <dbReference type="EMBL" id="CAJ0881327.1"/>
    </source>
</evidence>
<organism evidence="2 5">
    <name type="scientific">Ralstonia flatus</name>
    <dbReference type="NCBI Taxonomy" id="3058601"/>
    <lineage>
        <taxon>Bacteria</taxon>
        <taxon>Pseudomonadati</taxon>
        <taxon>Pseudomonadota</taxon>
        <taxon>Betaproteobacteria</taxon>
        <taxon>Burkholderiales</taxon>
        <taxon>Burkholderiaceae</taxon>
        <taxon>Ralstonia</taxon>
    </lineage>
</organism>
<evidence type="ECO:0000313" key="5">
    <source>
        <dbReference type="Proteomes" id="UP001190491"/>
    </source>
</evidence>
<sequence length="128" mass="14830">MASQDNQDWMDMDEDEYMAQHPPRRKKLESVLAPYWDAIAKFRARDYTLDEIVTYLKHCGVETSVSGLHKYIQRRTERELQRKQAPQQAQNAVVNEGRSTNNPLRRLEGAKSADSFNPIPKPVEIAKD</sequence>
<evidence type="ECO:0000313" key="4">
    <source>
        <dbReference type="Proteomes" id="UP001189792"/>
    </source>
</evidence>
<dbReference type="EMBL" id="CAUDKO010000007">
    <property type="protein sequence ID" value="CAJ0881327.1"/>
    <property type="molecule type" value="Genomic_DNA"/>
</dbReference>
<comment type="caution">
    <text evidence="2">The sequence shown here is derived from an EMBL/GenBank/DDBJ whole genome shotgun (WGS) entry which is preliminary data.</text>
</comment>
<protein>
    <submittedName>
        <fullName evidence="2">Uncharacterized protein</fullName>
    </submittedName>
</protein>
<evidence type="ECO:0000313" key="3">
    <source>
        <dbReference type="EMBL" id="CAJ0893092.1"/>
    </source>
</evidence>
<feature type="region of interest" description="Disordered" evidence="1">
    <location>
        <begin position="79"/>
        <end position="128"/>
    </location>
</feature>